<dbReference type="GO" id="GO:0005886">
    <property type="term" value="C:plasma membrane"/>
    <property type="evidence" value="ECO:0007669"/>
    <property type="project" value="UniProtKB-SubCell"/>
</dbReference>
<dbReference type="Proteomes" id="UP000307874">
    <property type="component" value="Unassembled WGS sequence"/>
</dbReference>
<keyword evidence="6 9" id="KW-1133">Transmembrane helix</keyword>
<gene>
    <name evidence="11" type="ORF">FF124_02460</name>
</gene>
<feature type="transmembrane region" description="Helical" evidence="9">
    <location>
        <begin position="52"/>
        <end position="69"/>
    </location>
</feature>
<evidence type="ECO:0000256" key="3">
    <source>
        <dbReference type="ARBA" id="ARBA00022475"/>
    </source>
</evidence>
<evidence type="ECO:0000256" key="4">
    <source>
        <dbReference type="ARBA" id="ARBA00022519"/>
    </source>
</evidence>
<dbReference type="GO" id="GO:0022857">
    <property type="term" value="F:transmembrane transporter activity"/>
    <property type="evidence" value="ECO:0007669"/>
    <property type="project" value="UniProtKB-UniRule"/>
</dbReference>
<accession>A0A5C4JWM5</accession>
<comment type="subcellular location">
    <subcellularLocation>
        <location evidence="1 9">Cell inner membrane</location>
        <topology evidence="1 9">Multi-pass membrane protein</topology>
    </subcellularLocation>
</comment>
<protein>
    <recommendedName>
        <fullName evidence="9">TRAP transporter small permease protein</fullName>
    </recommendedName>
</protein>
<keyword evidence="2 9" id="KW-0813">Transport</keyword>
<dbReference type="InterPro" id="IPR055348">
    <property type="entry name" value="DctQ"/>
</dbReference>
<dbReference type="OrthoDB" id="4250245at2"/>
<feature type="transmembrane region" description="Helical" evidence="9">
    <location>
        <begin position="90"/>
        <end position="111"/>
    </location>
</feature>
<sequence length="168" mass="18576">MTALVRLAAVVARILAFIGAAGVVLMMVHISLDVALRNLFRISVPVTTEMVARYYMVATAFLPLSWLELRREMVSVELFDFALTRPVRRVSDALVCLLSAIVYASLAWTTWNSALSNFRSGTYVELASMKMPVWHSYFLPSVGFGIAALTCLLLTFQDLHPAASEETA</sequence>
<feature type="domain" description="Tripartite ATP-independent periplasmic transporters DctQ component" evidence="10">
    <location>
        <begin position="26"/>
        <end position="158"/>
    </location>
</feature>
<feature type="transmembrane region" description="Helical" evidence="9">
    <location>
        <begin position="7"/>
        <end position="32"/>
    </location>
</feature>
<dbReference type="AlphaFoldDB" id="A0A5C4JWM5"/>
<comment type="function">
    <text evidence="9">Part of the tripartite ATP-independent periplasmic (TRAP) transport system.</text>
</comment>
<evidence type="ECO:0000256" key="8">
    <source>
        <dbReference type="ARBA" id="ARBA00038436"/>
    </source>
</evidence>
<evidence type="ECO:0000313" key="11">
    <source>
        <dbReference type="EMBL" id="TNB49843.1"/>
    </source>
</evidence>
<dbReference type="PANTHER" id="PTHR35011">
    <property type="entry name" value="2,3-DIKETO-L-GULONATE TRAP TRANSPORTER SMALL PERMEASE PROTEIN YIAM"/>
    <property type="match status" value="1"/>
</dbReference>
<evidence type="ECO:0000256" key="7">
    <source>
        <dbReference type="ARBA" id="ARBA00023136"/>
    </source>
</evidence>
<name>A0A5C4JWM5_9HYPH</name>
<reference evidence="11 12" key="1">
    <citation type="submission" date="2019-06" db="EMBL/GenBank/DDBJ databases">
        <title>Martelella lutilitoris sp. nov., isolated from a tidal mudflat.</title>
        <authorList>
            <person name="Kim Y.-J."/>
        </authorList>
    </citation>
    <scope>NUCLEOTIDE SEQUENCE [LARGE SCALE GENOMIC DNA]</scope>
    <source>
        <strain evidence="11 12">GH2-6</strain>
    </source>
</reference>
<keyword evidence="7 9" id="KW-0472">Membrane</keyword>
<evidence type="ECO:0000256" key="6">
    <source>
        <dbReference type="ARBA" id="ARBA00022989"/>
    </source>
</evidence>
<evidence type="ECO:0000256" key="1">
    <source>
        <dbReference type="ARBA" id="ARBA00004429"/>
    </source>
</evidence>
<keyword evidence="3" id="KW-1003">Cell membrane</keyword>
<evidence type="ECO:0000256" key="5">
    <source>
        <dbReference type="ARBA" id="ARBA00022692"/>
    </source>
</evidence>
<comment type="subunit">
    <text evidence="9">The complex comprises the extracytoplasmic solute receptor protein and the two transmembrane proteins.</text>
</comment>
<keyword evidence="4 9" id="KW-0997">Cell inner membrane</keyword>
<proteinExistence type="inferred from homology"/>
<organism evidence="11 12">
    <name type="scientific">Martelella lutilitoris</name>
    <dbReference type="NCBI Taxonomy" id="2583532"/>
    <lineage>
        <taxon>Bacteria</taxon>
        <taxon>Pseudomonadati</taxon>
        <taxon>Pseudomonadota</taxon>
        <taxon>Alphaproteobacteria</taxon>
        <taxon>Hyphomicrobiales</taxon>
        <taxon>Aurantimonadaceae</taxon>
        <taxon>Martelella</taxon>
    </lineage>
</organism>
<evidence type="ECO:0000259" key="10">
    <source>
        <dbReference type="Pfam" id="PF04290"/>
    </source>
</evidence>
<dbReference type="EMBL" id="VCLB01000001">
    <property type="protein sequence ID" value="TNB49843.1"/>
    <property type="molecule type" value="Genomic_DNA"/>
</dbReference>
<dbReference type="InterPro" id="IPR007387">
    <property type="entry name" value="TRAP_DctQ"/>
</dbReference>
<evidence type="ECO:0000256" key="9">
    <source>
        <dbReference type="RuleBase" id="RU369079"/>
    </source>
</evidence>
<keyword evidence="12" id="KW-1185">Reference proteome</keyword>
<dbReference type="RefSeq" id="WP_138746882.1">
    <property type="nucleotide sequence ID" value="NZ_VCLB01000001.1"/>
</dbReference>
<feature type="transmembrane region" description="Helical" evidence="9">
    <location>
        <begin position="137"/>
        <end position="156"/>
    </location>
</feature>
<dbReference type="Pfam" id="PF04290">
    <property type="entry name" value="DctQ"/>
    <property type="match status" value="1"/>
</dbReference>
<dbReference type="GO" id="GO:0015740">
    <property type="term" value="P:C4-dicarboxylate transport"/>
    <property type="evidence" value="ECO:0007669"/>
    <property type="project" value="TreeGrafter"/>
</dbReference>
<evidence type="ECO:0000256" key="2">
    <source>
        <dbReference type="ARBA" id="ARBA00022448"/>
    </source>
</evidence>
<dbReference type="PANTHER" id="PTHR35011:SF10">
    <property type="entry name" value="TRAP TRANSPORTER SMALL PERMEASE PROTEIN"/>
    <property type="match status" value="1"/>
</dbReference>
<keyword evidence="5 9" id="KW-0812">Transmembrane</keyword>
<comment type="caution">
    <text evidence="11">The sequence shown here is derived from an EMBL/GenBank/DDBJ whole genome shotgun (WGS) entry which is preliminary data.</text>
</comment>
<comment type="similarity">
    <text evidence="8 9">Belongs to the TRAP transporter small permease family.</text>
</comment>
<evidence type="ECO:0000313" key="12">
    <source>
        <dbReference type="Proteomes" id="UP000307874"/>
    </source>
</evidence>